<dbReference type="EMBL" id="BGPR01003657">
    <property type="protein sequence ID" value="GBM90850.1"/>
    <property type="molecule type" value="Genomic_DNA"/>
</dbReference>
<accession>A0A4Y2JLB7</accession>
<feature type="region of interest" description="Disordered" evidence="1">
    <location>
        <begin position="1"/>
        <end position="34"/>
    </location>
</feature>
<dbReference type="Proteomes" id="UP000499080">
    <property type="component" value="Unassembled WGS sequence"/>
</dbReference>
<organism evidence="2 3">
    <name type="scientific">Araneus ventricosus</name>
    <name type="common">Orbweaver spider</name>
    <name type="synonym">Epeira ventricosa</name>
    <dbReference type="NCBI Taxonomy" id="182803"/>
    <lineage>
        <taxon>Eukaryota</taxon>
        <taxon>Metazoa</taxon>
        <taxon>Ecdysozoa</taxon>
        <taxon>Arthropoda</taxon>
        <taxon>Chelicerata</taxon>
        <taxon>Arachnida</taxon>
        <taxon>Araneae</taxon>
        <taxon>Araneomorphae</taxon>
        <taxon>Entelegynae</taxon>
        <taxon>Araneoidea</taxon>
        <taxon>Araneidae</taxon>
        <taxon>Araneus</taxon>
    </lineage>
</organism>
<sequence>MRYGSLDDFQEGAKIPKSGLSGKQGSAKVQPAPGPVVQPYVFGQRNPFELQPLGVAPSVSKPVVSDLPAKGPYVGFGLSLGLPPGTKWGDTPYSVVDGDDEGSKVEFPGEHPPAVAPVAICPPVSAAGHKRKKEKGKRRTQKLSRGKKEGSIDSSLLNRSSTDSDKTVLSSPHKVLAPDTPAVADSETDTSEGEVPDTPVRVRQPGSYFERLCPEIQAAVNSFVAQYPGDANLVKHIWVLMYAIDAQFVGLRKRVEELEATVVASAIPADKSFAQAVGPPRPVVLDVGTDPPELLGVSSPGRVPQQKKRRGPTLKAKGSGNNERIADPSPGVLQEGVVAPQLVSRPRAPQLPSRQSLNAHTFRGGDCIF</sequence>
<dbReference type="AlphaFoldDB" id="A0A4Y2JLB7"/>
<feature type="region of interest" description="Disordered" evidence="1">
    <location>
        <begin position="291"/>
        <end position="331"/>
    </location>
</feature>
<feature type="compositionally biased region" description="Polar residues" evidence="1">
    <location>
        <begin position="152"/>
        <end position="161"/>
    </location>
</feature>
<feature type="compositionally biased region" description="Acidic residues" evidence="1">
    <location>
        <begin position="186"/>
        <end position="195"/>
    </location>
</feature>
<feature type="compositionally biased region" description="Low complexity" evidence="1">
    <location>
        <begin position="116"/>
        <end position="127"/>
    </location>
</feature>
<evidence type="ECO:0000313" key="3">
    <source>
        <dbReference type="Proteomes" id="UP000499080"/>
    </source>
</evidence>
<gene>
    <name evidence="2" type="ORF">AVEN_49813_1</name>
</gene>
<reference evidence="2 3" key="1">
    <citation type="journal article" date="2019" name="Sci. Rep.">
        <title>Orb-weaving spider Araneus ventricosus genome elucidates the spidroin gene catalogue.</title>
        <authorList>
            <person name="Kono N."/>
            <person name="Nakamura H."/>
            <person name="Ohtoshi R."/>
            <person name="Moran D.A.P."/>
            <person name="Shinohara A."/>
            <person name="Yoshida Y."/>
            <person name="Fujiwara M."/>
            <person name="Mori M."/>
            <person name="Tomita M."/>
            <person name="Arakawa K."/>
        </authorList>
    </citation>
    <scope>NUCLEOTIDE SEQUENCE [LARGE SCALE GENOMIC DNA]</scope>
</reference>
<evidence type="ECO:0000313" key="2">
    <source>
        <dbReference type="EMBL" id="GBM90850.1"/>
    </source>
</evidence>
<name>A0A4Y2JLB7_ARAVE</name>
<keyword evidence="3" id="KW-1185">Reference proteome</keyword>
<protein>
    <submittedName>
        <fullName evidence="2">Uncharacterized protein</fullName>
    </submittedName>
</protein>
<feature type="compositionally biased region" description="Basic residues" evidence="1">
    <location>
        <begin position="128"/>
        <end position="145"/>
    </location>
</feature>
<comment type="caution">
    <text evidence="2">The sequence shown here is derived from an EMBL/GenBank/DDBJ whole genome shotgun (WGS) entry which is preliminary data.</text>
</comment>
<feature type="region of interest" description="Disordered" evidence="1">
    <location>
        <begin position="99"/>
        <end position="202"/>
    </location>
</feature>
<evidence type="ECO:0000256" key="1">
    <source>
        <dbReference type="SAM" id="MobiDB-lite"/>
    </source>
</evidence>
<proteinExistence type="predicted"/>